<reference evidence="2" key="1">
    <citation type="submission" date="2023-07" db="EMBL/GenBank/DDBJ databases">
        <authorList>
            <consortium name="AG Swart"/>
            <person name="Singh M."/>
            <person name="Singh A."/>
            <person name="Seah K."/>
            <person name="Emmerich C."/>
        </authorList>
    </citation>
    <scope>NUCLEOTIDE SEQUENCE</scope>
    <source>
        <strain evidence="2">DP1</strain>
    </source>
</reference>
<dbReference type="AlphaFoldDB" id="A0AAD1UKT8"/>
<comment type="caution">
    <text evidence="2">The sequence shown here is derived from an EMBL/GenBank/DDBJ whole genome shotgun (WGS) entry which is preliminary data.</text>
</comment>
<keyword evidence="3" id="KW-1185">Reference proteome</keyword>
<gene>
    <name evidence="2" type="ORF">ECRASSUSDP1_LOCUS10031</name>
</gene>
<feature type="region of interest" description="Disordered" evidence="1">
    <location>
        <begin position="1"/>
        <end position="40"/>
    </location>
</feature>
<organism evidence="2 3">
    <name type="scientific">Euplotes crassus</name>
    <dbReference type="NCBI Taxonomy" id="5936"/>
    <lineage>
        <taxon>Eukaryota</taxon>
        <taxon>Sar</taxon>
        <taxon>Alveolata</taxon>
        <taxon>Ciliophora</taxon>
        <taxon>Intramacronucleata</taxon>
        <taxon>Spirotrichea</taxon>
        <taxon>Hypotrichia</taxon>
        <taxon>Euplotida</taxon>
        <taxon>Euplotidae</taxon>
        <taxon>Moneuplotes</taxon>
    </lineage>
</organism>
<dbReference type="Proteomes" id="UP001295684">
    <property type="component" value="Unassembled WGS sequence"/>
</dbReference>
<feature type="compositionally biased region" description="Polar residues" evidence="1">
    <location>
        <begin position="10"/>
        <end position="21"/>
    </location>
</feature>
<accession>A0AAD1UKT8</accession>
<evidence type="ECO:0000313" key="2">
    <source>
        <dbReference type="EMBL" id="CAI2368735.1"/>
    </source>
</evidence>
<evidence type="ECO:0000313" key="3">
    <source>
        <dbReference type="Proteomes" id="UP001295684"/>
    </source>
</evidence>
<name>A0AAD1UKT8_EUPCR</name>
<evidence type="ECO:0000256" key="1">
    <source>
        <dbReference type="SAM" id="MobiDB-lite"/>
    </source>
</evidence>
<dbReference type="EMBL" id="CAMPGE010009876">
    <property type="protein sequence ID" value="CAI2368735.1"/>
    <property type="molecule type" value="Genomic_DNA"/>
</dbReference>
<sequence>MNFFFEEKSQMANQRSSNSVPEISKPIMDDQESSQYSRCPKAPVLKPRNTCFKYNSSKSFLPKEDSVKYTPFFFSSGEESSDEELFDSTSDIPAISDGSSSQGN</sequence>
<protein>
    <submittedName>
        <fullName evidence="2">Uncharacterized protein</fullName>
    </submittedName>
</protein>
<feature type="region of interest" description="Disordered" evidence="1">
    <location>
        <begin position="78"/>
        <end position="104"/>
    </location>
</feature>
<proteinExistence type="predicted"/>